<dbReference type="Proteomes" id="UP000005408">
    <property type="component" value="Unassembled WGS sequence"/>
</dbReference>
<proteinExistence type="predicted"/>
<evidence type="ECO:0000256" key="3">
    <source>
        <dbReference type="SAM" id="MobiDB-lite"/>
    </source>
</evidence>
<evidence type="ECO:0000313" key="5">
    <source>
        <dbReference type="EnsemblMetazoa" id="G13939.1:cds"/>
    </source>
</evidence>
<sequence length="191" mass="21721">MERFPPYKVLQLESSFHKSPYPSHTEIQGLSETLNEKTQRIKTWFRNRRTKAKRILGQMSPQTGNRVHFQIKKGKYVWKARPSSTSSVTNPNLSSSRGKISANQMLHAVCQSPSSQSESPPHNTFQNQAIRSNKSTRDVNHMQRAGSGIEGKVRPPLVAIEPPQPSAETGDRHDEIVDPEYWEMMKEIGLQ</sequence>
<keyword evidence="1 2" id="KW-0238">DNA-binding</keyword>
<feature type="region of interest" description="Disordered" evidence="3">
    <location>
        <begin position="112"/>
        <end position="174"/>
    </location>
</feature>
<accession>A0A8W8IF71</accession>
<dbReference type="AlphaFoldDB" id="A0A8W8IF71"/>
<evidence type="ECO:0000313" key="6">
    <source>
        <dbReference type="Proteomes" id="UP000005408"/>
    </source>
</evidence>
<feature type="domain" description="Homeobox" evidence="4">
    <location>
        <begin position="1"/>
        <end position="55"/>
    </location>
</feature>
<dbReference type="Gene3D" id="1.10.10.60">
    <property type="entry name" value="Homeodomain-like"/>
    <property type="match status" value="1"/>
</dbReference>
<dbReference type="InterPro" id="IPR009057">
    <property type="entry name" value="Homeodomain-like_sf"/>
</dbReference>
<evidence type="ECO:0000256" key="2">
    <source>
        <dbReference type="RuleBase" id="RU000682"/>
    </source>
</evidence>
<dbReference type="CDD" id="cd00086">
    <property type="entry name" value="homeodomain"/>
    <property type="match status" value="1"/>
</dbReference>
<dbReference type="PROSITE" id="PS50071">
    <property type="entry name" value="HOMEOBOX_2"/>
    <property type="match status" value="1"/>
</dbReference>
<dbReference type="EnsemblMetazoa" id="G13939.1">
    <property type="protein sequence ID" value="G13939.1:cds"/>
    <property type="gene ID" value="G13939"/>
</dbReference>
<dbReference type="SUPFAM" id="SSF46689">
    <property type="entry name" value="Homeodomain-like"/>
    <property type="match status" value="1"/>
</dbReference>
<name>A0A8W8IF71_MAGGI</name>
<dbReference type="Pfam" id="PF00046">
    <property type="entry name" value="Homeodomain"/>
    <property type="match status" value="1"/>
</dbReference>
<keyword evidence="6" id="KW-1185">Reference proteome</keyword>
<keyword evidence="1 2" id="KW-0371">Homeobox</keyword>
<feature type="DNA-binding region" description="Homeobox" evidence="1">
    <location>
        <begin position="3"/>
        <end position="56"/>
    </location>
</feature>
<evidence type="ECO:0000259" key="4">
    <source>
        <dbReference type="PROSITE" id="PS50071"/>
    </source>
</evidence>
<evidence type="ECO:0000256" key="1">
    <source>
        <dbReference type="PROSITE-ProRule" id="PRU00108"/>
    </source>
</evidence>
<keyword evidence="1 2" id="KW-0539">Nucleus</keyword>
<dbReference type="InterPro" id="IPR001356">
    <property type="entry name" value="HD"/>
</dbReference>
<reference evidence="5" key="1">
    <citation type="submission" date="2022-08" db="UniProtKB">
        <authorList>
            <consortium name="EnsemblMetazoa"/>
        </authorList>
    </citation>
    <scope>IDENTIFICATION</scope>
    <source>
        <strain evidence="5">05x7-T-G4-1.051#20</strain>
    </source>
</reference>
<dbReference type="GO" id="GO:0003677">
    <property type="term" value="F:DNA binding"/>
    <property type="evidence" value="ECO:0007669"/>
    <property type="project" value="UniProtKB-UniRule"/>
</dbReference>
<feature type="compositionally biased region" description="Low complexity" evidence="3">
    <location>
        <begin position="112"/>
        <end position="121"/>
    </location>
</feature>
<organism evidence="5 6">
    <name type="scientific">Magallana gigas</name>
    <name type="common">Pacific oyster</name>
    <name type="synonym">Crassostrea gigas</name>
    <dbReference type="NCBI Taxonomy" id="29159"/>
    <lineage>
        <taxon>Eukaryota</taxon>
        <taxon>Metazoa</taxon>
        <taxon>Spiralia</taxon>
        <taxon>Lophotrochozoa</taxon>
        <taxon>Mollusca</taxon>
        <taxon>Bivalvia</taxon>
        <taxon>Autobranchia</taxon>
        <taxon>Pteriomorphia</taxon>
        <taxon>Ostreida</taxon>
        <taxon>Ostreoidea</taxon>
        <taxon>Ostreidae</taxon>
        <taxon>Magallana</taxon>
    </lineage>
</organism>
<dbReference type="SMART" id="SM00389">
    <property type="entry name" value="HOX"/>
    <property type="match status" value="1"/>
</dbReference>
<comment type="subcellular location">
    <subcellularLocation>
        <location evidence="1 2">Nucleus</location>
    </subcellularLocation>
</comment>
<feature type="compositionally biased region" description="Polar residues" evidence="3">
    <location>
        <begin position="122"/>
        <end position="133"/>
    </location>
</feature>
<dbReference type="GO" id="GO:0005634">
    <property type="term" value="C:nucleus"/>
    <property type="evidence" value="ECO:0007669"/>
    <property type="project" value="UniProtKB-SubCell"/>
</dbReference>
<protein>
    <recommendedName>
        <fullName evidence="4">Homeobox domain-containing protein</fullName>
    </recommendedName>
</protein>